<dbReference type="Proteomes" id="UP000034681">
    <property type="component" value="Unassembled WGS sequence"/>
</dbReference>
<evidence type="ECO:0000313" key="1">
    <source>
        <dbReference type="EMBL" id="KKI98016.1"/>
    </source>
</evidence>
<evidence type="ECO:0000313" key="2">
    <source>
        <dbReference type="Proteomes" id="UP000034681"/>
    </source>
</evidence>
<dbReference type="EMBL" id="AJTX02000010">
    <property type="protein sequence ID" value="KKI98016.1"/>
    <property type="molecule type" value="Genomic_DNA"/>
</dbReference>
<organism evidence="1 2">
    <name type="scientific">Prochlorothrix hollandica PCC 9006 = CALU 1027</name>
    <dbReference type="NCBI Taxonomy" id="317619"/>
    <lineage>
        <taxon>Bacteria</taxon>
        <taxon>Bacillati</taxon>
        <taxon>Cyanobacteriota</taxon>
        <taxon>Cyanophyceae</taxon>
        <taxon>Prochlorotrichales</taxon>
        <taxon>Prochlorotrichaceae</taxon>
        <taxon>Prochlorothrix</taxon>
    </lineage>
</organism>
<proteinExistence type="predicted"/>
<dbReference type="AlphaFoldDB" id="A0A0M2PUI0"/>
<sequence length="137" mass="15351">MDPSWDFKKNGYRTDRRLKTRSQRLLLPCLSETIGAFRRDETLGAPKGGKGKAVGHRGRIGFSQSSERWDESTLILRDGSKDCKGRGCAPSQVGLQEGLQEKLQEGLQEKLQEGLQEKLQEGLQEKSLRKLSGLQHS</sequence>
<accession>A0A0M2PUI0</accession>
<comment type="caution">
    <text evidence="1">The sequence shown here is derived from an EMBL/GenBank/DDBJ whole genome shotgun (WGS) entry which is preliminary data.</text>
</comment>
<name>A0A0M2PUI0_PROHO</name>
<keyword evidence="2" id="KW-1185">Reference proteome</keyword>
<gene>
    <name evidence="1" type="ORF">PROH_19895</name>
</gene>
<reference evidence="1" key="1">
    <citation type="submission" date="2012-04" db="EMBL/GenBank/DDBJ databases">
        <authorList>
            <person name="Borisov I.G."/>
            <person name="Ivanikova N.V."/>
            <person name="Pinevich A.V."/>
        </authorList>
    </citation>
    <scope>NUCLEOTIDE SEQUENCE</scope>
    <source>
        <strain evidence="1">CALU 1027</strain>
    </source>
</reference>
<protein>
    <submittedName>
        <fullName evidence="1">Uncharacterized protein</fullName>
    </submittedName>
</protein>